<evidence type="ECO:0000256" key="6">
    <source>
        <dbReference type="ARBA" id="ARBA00022989"/>
    </source>
</evidence>
<feature type="transmembrane region" description="Helical" evidence="8">
    <location>
        <begin position="175"/>
        <end position="197"/>
    </location>
</feature>
<evidence type="ECO:0000256" key="1">
    <source>
        <dbReference type="ARBA" id="ARBA00004651"/>
    </source>
</evidence>
<feature type="transmembrane region" description="Helical" evidence="8">
    <location>
        <begin position="94"/>
        <end position="110"/>
    </location>
</feature>
<proteinExistence type="inferred from homology"/>
<keyword evidence="3" id="KW-0813">Transport</keyword>
<accession>A0ABX5LB16</accession>
<evidence type="ECO:0000313" key="10">
    <source>
        <dbReference type="EMBL" id="PWI28062.1"/>
    </source>
</evidence>
<dbReference type="PROSITE" id="PS50850">
    <property type="entry name" value="MFS"/>
    <property type="match status" value="1"/>
</dbReference>
<keyword evidence="4" id="KW-1003">Cell membrane</keyword>
<keyword evidence="6 8" id="KW-1133">Transmembrane helix</keyword>
<feature type="transmembrane region" description="Helical" evidence="8">
    <location>
        <begin position="21"/>
        <end position="41"/>
    </location>
</feature>
<protein>
    <submittedName>
        <fullName evidence="10">MFS transporter</fullName>
    </submittedName>
</protein>
<organism evidence="10 11">
    <name type="scientific">Pseudoglutamicibacter cumminsii</name>
    <dbReference type="NCBI Taxonomy" id="156979"/>
    <lineage>
        <taxon>Bacteria</taxon>
        <taxon>Bacillati</taxon>
        <taxon>Actinomycetota</taxon>
        <taxon>Actinomycetes</taxon>
        <taxon>Micrococcales</taxon>
        <taxon>Micrococcaceae</taxon>
        <taxon>Pseudoglutamicibacter</taxon>
    </lineage>
</organism>
<dbReference type="SUPFAM" id="SSF103473">
    <property type="entry name" value="MFS general substrate transporter"/>
    <property type="match status" value="1"/>
</dbReference>
<keyword evidence="11" id="KW-1185">Reference proteome</keyword>
<dbReference type="PANTHER" id="PTHR43271">
    <property type="entry name" value="BLL2771 PROTEIN"/>
    <property type="match status" value="1"/>
</dbReference>
<evidence type="ECO:0000313" key="11">
    <source>
        <dbReference type="Proteomes" id="UP000245514"/>
    </source>
</evidence>
<dbReference type="InterPro" id="IPR036259">
    <property type="entry name" value="MFS_trans_sf"/>
</dbReference>
<dbReference type="InterPro" id="IPR011701">
    <property type="entry name" value="MFS"/>
</dbReference>
<feature type="domain" description="Major facilitator superfamily (MFS) profile" evidence="9">
    <location>
        <begin position="25"/>
        <end position="407"/>
    </location>
</feature>
<feature type="transmembrane region" description="Helical" evidence="8">
    <location>
        <begin position="356"/>
        <end position="376"/>
    </location>
</feature>
<evidence type="ECO:0000256" key="8">
    <source>
        <dbReference type="SAM" id="Phobius"/>
    </source>
</evidence>
<evidence type="ECO:0000259" key="9">
    <source>
        <dbReference type="PROSITE" id="PS50850"/>
    </source>
</evidence>
<evidence type="ECO:0000256" key="3">
    <source>
        <dbReference type="ARBA" id="ARBA00022448"/>
    </source>
</evidence>
<dbReference type="Proteomes" id="UP000245514">
    <property type="component" value="Unassembled WGS sequence"/>
</dbReference>
<comment type="subcellular location">
    <subcellularLocation>
        <location evidence="1">Cell membrane</location>
        <topology evidence="1">Multi-pass membrane protein</topology>
    </subcellularLocation>
</comment>
<evidence type="ECO:0000256" key="7">
    <source>
        <dbReference type="ARBA" id="ARBA00023136"/>
    </source>
</evidence>
<dbReference type="EMBL" id="QFWG01000004">
    <property type="protein sequence ID" value="PWI28062.1"/>
    <property type="molecule type" value="Genomic_DNA"/>
</dbReference>
<reference evidence="10 11" key="1">
    <citation type="submission" date="2018-05" db="EMBL/GenBank/DDBJ databases">
        <title>Draft Genome Sequence of Arthrobacter cumminsii IME1328, Isolated from a Patient Who Suffered from Foot Ulcers in China.</title>
        <authorList>
            <person name="Li M."/>
            <person name="Jiang Z."/>
            <person name="Sun Q."/>
            <person name="Tong Y."/>
        </authorList>
    </citation>
    <scope>NUCLEOTIDE SEQUENCE [LARGE SCALE GENOMIC DNA]</scope>
    <source>
        <strain evidence="10 11">IME1328</strain>
    </source>
</reference>
<sequence length="416" mass="43313">MADACMSASAAFSGHRRGSAGYRRMIIALFAAGVATFAQLYSFQGVLPQISRAHGVPESSAALTVSFATLGLAVAVLPWSVVADRRGRRTTMRVALVAAVALGLVVPWSPSFEVLLGLRFLEGLALGGIPAVALTYLADEVERSVASVAAGTYVAGTTLGGLFGRMLAGPLGEVFGWRLGSFSVALSAAVAGLVFFVTAPEPRGFEPVVRKSDRDIRLITKLGWGLKNPHLLALFVQSALLMGGFVAVYNYMGFRLEAPPFLVPTSLASLVFLTYLAGTYTSAWAGRLASRRSRFTVLVGSACLMFAGLLITLVPWIPGIIVGLAVFTGGFFGAHAVASSWVPAIATRGRAQASSLYNLAYYTGSSLFGWAVGFAFQGAQWGGVVMFVGVLISIAVVTAVTVLPRDAASGAAAAAD</sequence>
<dbReference type="Gene3D" id="1.20.1250.20">
    <property type="entry name" value="MFS general substrate transporter like domains"/>
    <property type="match status" value="1"/>
</dbReference>
<feature type="transmembrane region" description="Helical" evidence="8">
    <location>
        <begin position="261"/>
        <end position="283"/>
    </location>
</feature>
<gene>
    <name evidence="10" type="ORF">CAY35_04700</name>
</gene>
<feature type="transmembrane region" description="Helical" evidence="8">
    <location>
        <begin position="320"/>
        <end position="344"/>
    </location>
</feature>
<evidence type="ECO:0000256" key="5">
    <source>
        <dbReference type="ARBA" id="ARBA00022692"/>
    </source>
</evidence>
<feature type="transmembrane region" description="Helical" evidence="8">
    <location>
        <begin position="61"/>
        <end position="82"/>
    </location>
</feature>
<evidence type="ECO:0000256" key="2">
    <source>
        <dbReference type="ARBA" id="ARBA00008335"/>
    </source>
</evidence>
<comment type="caution">
    <text evidence="10">The sequence shown here is derived from an EMBL/GenBank/DDBJ whole genome shotgun (WGS) entry which is preliminary data.</text>
</comment>
<dbReference type="CDD" id="cd17324">
    <property type="entry name" value="MFS_NepI_like"/>
    <property type="match status" value="1"/>
</dbReference>
<feature type="transmembrane region" description="Helical" evidence="8">
    <location>
        <begin position="382"/>
        <end position="403"/>
    </location>
</feature>
<feature type="transmembrane region" description="Helical" evidence="8">
    <location>
        <begin position="145"/>
        <end position="163"/>
    </location>
</feature>
<comment type="similarity">
    <text evidence="2">Belongs to the major facilitator superfamily.</text>
</comment>
<dbReference type="PANTHER" id="PTHR43271:SF1">
    <property type="entry name" value="INNER MEMBRANE TRANSPORT PROTEIN YNFM"/>
    <property type="match status" value="1"/>
</dbReference>
<feature type="transmembrane region" description="Helical" evidence="8">
    <location>
        <begin position="295"/>
        <end position="314"/>
    </location>
</feature>
<feature type="transmembrane region" description="Helical" evidence="8">
    <location>
        <begin position="231"/>
        <end position="249"/>
    </location>
</feature>
<dbReference type="InterPro" id="IPR020846">
    <property type="entry name" value="MFS_dom"/>
</dbReference>
<keyword evidence="5 8" id="KW-0812">Transmembrane</keyword>
<evidence type="ECO:0000256" key="4">
    <source>
        <dbReference type="ARBA" id="ARBA00022475"/>
    </source>
</evidence>
<dbReference type="Pfam" id="PF07690">
    <property type="entry name" value="MFS_1"/>
    <property type="match status" value="1"/>
</dbReference>
<name>A0ABX5LB16_9MICC</name>
<keyword evidence="7 8" id="KW-0472">Membrane</keyword>
<feature type="transmembrane region" description="Helical" evidence="8">
    <location>
        <begin position="116"/>
        <end position="138"/>
    </location>
</feature>